<organism evidence="1 2">
    <name type="scientific">Elysia crispata</name>
    <name type="common">lettuce slug</name>
    <dbReference type="NCBI Taxonomy" id="231223"/>
    <lineage>
        <taxon>Eukaryota</taxon>
        <taxon>Metazoa</taxon>
        <taxon>Spiralia</taxon>
        <taxon>Lophotrochozoa</taxon>
        <taxon>Mollusca</taxon>
        <taxon>Gastropoda</taxon>
        <taxon>Heterobranchia</taxon>
        <taxon>Euthyneura</taxon>
        <taxon>Panpulmonata</taxon>
        <taxon>Sacoglossa</taxon>
        <taxon>Placobranchoidea</taxon>
        <taxon>Plakobranchidae</taxon>
        <taxon>Elysia</taxon>
    </lineage>
</organism>
<gene>
    <name evidence="1" type="ORF">RRG08_034777</name>
</gene>
<evidence type="ECO:0000313" key="1">
    <source>
        <dbReference type="EMBL" id="KAK3738487.1"/>
    </source>
</evidence>
<reference evidence="1" key="1">
    <citation type="journal article" date="2023" name="G3 (Bethesda)">
        <title>A reference genome for the long-term kleptoplast-retaining sea slug Elysia crispata morphotype clarki.</title>
        <authorList>
            <person name="Eastman K.E."/>
            <person name="Pendleton A.L."/>
            <person name="Shaikh M.A."/>
            <person name="Suttiyut T."/>
            <person name="Ogas R."/>
            <person name="Tomko P."/>
            <person name="Gavelis G."/>
            <person name="Widhalm J.R."/>
            <person name="Wisecaver J.H."/>
        </authorList>
    </citation>
    <scope>NUCLEOTIDE SEQUENCE</scope>
    <source>
        <strain evidence="1">ECLA1</strain>
    </source>
</reference>
<protein>
    <submittedName>
        <fullName evidence="1">Uncharacterized protein</fullName>
    </submittedName>
</protein>
<evidence type="ECO:0000313" key="2">
    <source>
        <dbReference type="Proteomes" id="UP001283361"/>
    </source>
</evidence>
<dbReference type="Proteomes" id="UP001283361">
    <property type="component" value="Unassembled WGS sequence"/>
</dbReference>
<name>A0AAE0YAJ9_9GAST</name>
<comment type="caution">
    <text evidence="1">The sequence shown here is derived from an EMBL/GenBank/DDBJ whole genome shotgun (WGS) entry which is preliminary data.</text>
</comment>
<accession>A0AAE0YAJ9</accession>
<dbReference type="AlphaFoldDB" id="A0AAE0YAJ9"/>
<proteinExistence type="predicted"/>
<dbReference type="EMBL" id="JAWDGP010006596">
    <property type="protein sequence ID" value="KAK3738487.1"/>
    <property type="molecule type" value="Genomic_DNA"/>
</dbReference>
<sequence>MKKRNRKGKPKDEINLGQRITTERDMIDEGSSNFLPLFLCVLRFISAGHTRPSVTDILTSTLRGQQTALLFWVAFKQSRVICHSRLEYFKENLKRKNL</sequence>
<keyword evidence="2" id="KW-1185">Reference proteome</keyword>